<keyword evidence="5" id="KW-0399">Innate immunity</keyword>
<dbReference type="GO" id="GO:0044297">
    <property type="term" value="C:cell body"/>
    <property type="evidence" value="ECO:0007669"/>
    <property type="project" value="UniProtKB-ARBA"/>
</dbReference>
<dbReference type="EC" id="3.2.2.6" evidence="3"/>
<dbReference type="PANTHER" id="PTHR22998:SF1">
    <property type="entry name" value="NAD(+) HYDROLASE SARM1"/>
    <property type="match status" value="1"/>
</dbReference>
<evidence type="ECO:0000313" key="15">
    <source>
        <dbReference type="Proteomes" id="UP000198287"/>
    </source>
</evidence>
<evidence type="ECO:0000259" key="13">
    <source>
        <dbReference type="PROSITE" id="PS50105"/>
    </source>
</evidence>
<feature type="region of interest" description="Disordered" evidence="11">
    <location>
        <begin position="86"/>
        <end position="172"/>
    </location>
</feature>
<dbReference type="GO" id="GO:0003953">
    <property type="term" value="F:NAD+ nucleosidase activity"/>
    <property type="evidence" value="ECO:0007669"/>
    <property type="project" value="InterPro"/>
</dbReference>
<dbReference type="GO" id="GO:0030425">
    <property type="term" value="C:dendrite"/>
    <property type="evidence" value="ECO:0007669"/>
    <property type="project" value="TreeGrafter"/>
</dbReference>
<evidence type="ECO:0000256" key="10">
    <source>
        <dbReference type="ARBA" id="ARBA00047304"/>
    </source>
</evidence>
<keyword evidence="7" id="KW-0378">Hydrolase</keyword>
<feature type="compositionally biased region" description="Low complexity" evidence="11">
    <location>
        <begin position="152"/>
        <end position="172"/>
    </location>
</feature>
<keyword evidence="4" id="KW-0963">Cytoplasm</keyword>
<dbReference type="OrthoDB" id="202764at2759"/>
<dbReference type="GO" id="GO:0007165">
    <property type="term" value="P:signal transduction"/>
    <property type="evidence" value="ECO:0007669"/>
    <property type="project" value="InterPro"/>
</dbReference>
<dbReference type="InterPro" id="IPR016024">
    <property type="entry name" value="ARM-type_fold"/>
</dbReference>
<dbReference type="Gene3D" id="1.25.10.10">
    <property type="entry name" value="Leucine-rich Repeat Variant"/>
    <property type="match status" value="1"/>
</dbReference>
<dbReference type="Gene3D" id="1.10.150.50">
    <property type="entry name" value="Transcription Factor, Ets-1"/>
    <property type="match status" value="2"/>
</dbReference>
<dbReference type="SUPFAM" id="SSF47769">
    <property type="entry name" value="SAM/Pointed domain"/>
    <property type="match status" value="2"/>
</dbReference>
<feature type="compositionally biased region" description="Basic and acidic residues" evidence="11">
    <location>
        <begin position="1071"/>
        <end position="1080"/>
    </location>
</feature>
<name>A0A226E618_FOLCA</name>
<dbReference type="GO" id="GO:0034128">
    <property type="term" value="P:negative regulation of MyD88-independent toll-like receptor signaling pathway"/>
    <property type="evidence" value="ECO:0007669"/>
    <property type="project" value="InterPro"/>
</dbReference>
<dbReference type="SMART" id="SM00454">
    <property type="entry name" value="SAM"/>
    <property type="match status" value="2"/>
</dbReference>
<feature type="compositionally biased region" description="Polar residues" evidence="11">
    <location>
        <begin position="89"/>
        <end position="102"/>
    </location>
</feature>
<organism evidence="14 15">
    <name type="scientific">Folsomia candida</name>
    <name type="common">Springtail</name>
    <dbReference type="NCBI Taxonomy" id="158441"/>
    <lineage>
        <taxon>Eukaryota</taxon>
        <taxon>Metazoa</taxon>
        <taxon>Ecdysozoa</taxon>
        <taxon>Arthropoda</taxon>
        <taxon>Hexapoda</taxon>
        <taxon>Collembola</taxon>
        <taxon>Entomobryomorpha</taxon>
        <taxon>Isotomoidea</taxon>
        <taxon>Isotomidae</taxon>
        <taxon>Proisotominae</taxon>
        <taxon>Folsomia</taxon>
    </lineage>
</organism>
<dbReference type="GO" id="GO:0048678">
    <property type="term" value="P:response to axon injury"/>
    <property type="evidence" value="ECO:0007669"/>
    <property type="project" value="InterPro"/>
</dbReference>
<dbReference type="CDD" id="cd09501">
    <property type="entry name" value="SAM_SARM1-like_repeat1"/>
    <property type="match status" value="1"/>
</dbReference>
<dbReference type="InterPro" id="IPR000157">
    <property type="entry name" value="TIR_dom"/>
</dbReference>
<evidence type="ECO:0000256" key="6">
    <source>
        <dbReference type="ARBA" id="ARBA00022737"/>
    </source>
</evidence>
<dbReference type="GO" id="GO:0019677">
    <property type="term" value="P:NAD+ catabolic process"/>
    <property type="evidence" value="ECO:0007669"/>
    <property type="project" value="UniProtKB-ARBA"/>
</dbReference>
<keyword evidence="8" id="KW-0391">Immunity</keyword>
<dbReference type="PANTHER" id="PTHR22998">
    <property type="entry name" value="SARM1"/>
    <property type="match status" value="1"/>
</dbReference>
<dbReference type="AlphaFoldDB" id="A0A226E618"/>
<feature type="compositionally biased region" description="Polar residues" evidence="11">
    <location>
        <begin position="115"/>
        <end position="150"/>
    </location>
</feature>
<evidence type="ECO:0000313" key="14">
    <source>
        <dbReference type="EMBL" id="OXA52780.1"/>
    </source>
</evidence>
<evidence type="ECO:0000256" key="2">
    <source>
        <dbReference type="ARBA" id="ARBA00008291"/>
    </source>
</evidence>
<dbReference type="SUPFAM" id="SSF48371">
    <property type="entry name" value="ARM repeat"/>
    <property type="match status" value="1"/>
</dbReference>
<accession>A0A226E618</accession>
<dbReference type="EMBL" id="LNIX01000006">
    <property type="protein sequence ID" value="OXA52780.1"/>
    <property type="molecule type" value="Genomic_DNA"/>
</dbReference>
<dbReference type="FunFam" id="3.40.50.10140:FF:000012">
    <property type="entry name" value="Sterile alpha and TIR motif-containing protein"/>
    <property type="match status" value="1"/>
</dbReference>
<sequence length="1111" mass="123314">METWDEHNFELGAKLSLQNLRIMNNKYDNWIPSSPTDLFAKRSALPTLTEMADTEELGSQTALNGQNMGLLNGVQSTGNVQSKAAAFQRINSSQSHAQQTVNSSRRMVSSSLSSHHQTNETSQHVSKQSSTQHVKSNLSEMQTRMSQMKALSSHTSSSESQSSSTSSSIKSGLSPLKLITDSKSKHLNGGDTPLDTGVVLVTEVPFPSPTDMQLAPHLGEMTSMSNTPLESPNLVMNNHPNSSTVGPDGTQSFRFEQKKVASSSSTKVRSGNFSAEQSSANAAEVKRVQTGDVNYEEKQSAQAMRQKVEMDGVTAEKSAALKKQQRSLTQGGVTEEETRTAAAAAMKLSTDTFTAEKRAVAAEQRKQTLLAGEGTVINSEKRVTAASQSRLTFKNQLALPSSFENELIFEDLDSLGWESSNTDVNKVTSKYSEELEGIVDQLLTSEEEANNSVNHLNYASGVMKAAWSVPGHGNQVGVDLCDTFRKAGGLDLVISNFNSNQKDLRVASAKLLEASLTPDNCNYVVEKGFDCLDKVVKVASELCEVEESRVGTGLLRHLFRHSEETCSDVLRLHGLERVISESRRMDVETLRNCAAALVNLSLYGGAENQEAMIKKKVHIWLFPLAFHQDDVIKYNACLAIAVLLANKEIEAQIIKSNTLQLVEPFLMHHNPEEFAQTSLGGQGQIAQWLMRLVPVLSSQREEACSIAAFHFCMEAGIKKREGTTHIFKQINVIEPLKRAASSPNALASKFAAQALRIIGETVPHKLSQQVPLWSIEDVREWVTQKGFDKNADSFMTSRVDGDLLLQLTEDMLKTDIGMENGILRKRFMRDLKHLKKMTDYSSCDSSLLNDLLNNIHPDFCAYTYTLINNHVDKDTLRKCISEEALEECGITNSIHRRRIMEAIKAEANESQTSEDNPDKPLDVFISYRRSNGSQLASLLKVHLQLRGFSVFIDVERLEAGKFDNNLLQSIRQARHFLLVLTPNALDRCVQDNDCKDWVHREIVAALDSQCNIIPIMDNFLWPETENLPEDIQPVLTFNGVKWIHDYQEACVDKLERFLRGESVTDPIINAARDRDRDREQQSSGSSSSTTRPSQQYQRTLSVGSEGTRTES</sequence>
<evidence type="ECO:0000256" key="1">
    <source>
        <dbReference type="ARBA" id="ARBA00004496"/>
    </source>
</evidence>
<dbReference type="GO" id="GO:0061809">
    <property type="term" value="F:NAD+ nucleosidase activity, cyclic ADP-ribose generating"/>
    <property type="evidence" value="ECO:0007669"/>
    <property type="project" value="UniProtKB-EC"/>
</dbReference>
<dbReference type="InterPro" id="IPR039184">
    <property type="entry name" value="SARM1"/>
</dbReference>
<evidence type="ECO:0000256" key="11">
    <source>
        <dbReference type="SAM" id="MobiDB-lite"/>
    </source>
</evidence>
<evidence type="ECO:0000256" key="7">
    <source>
        <dbReference type="ARBA" id="ARBA00022801"/>
    </source>
</evidence>
<dbReference type="SUPFAM" id="SSF52200">
    <property type="entry name" value="Toll/Interleukin receptor TIR domain"/>
    <property type="match status" value="1"/>
</dbReference>
<evidence type="ECO:0000256" key="8">
    <source>
        <dbReference type="ARBA" id="ARBA00022859"/>
    </source>
</evidence>
<feature type="region of interest" description="Disordered" evidence="11">
    <location>
        <begin position="221"/>
        <end position="280"/>
    </location>
</feature>
<comment type="catalytic activity">
    <reaction evidence="10">
        <text>NAD(+) + H2O = ADP-D-ribose + nicotinamide + H(+)</text>
        <dbReference type="Rhea" id="RHEA:16301"/>
        <dbReference type="ChEBI" id="CHEBI:15377"/>
        <dbReference type="ChEBI" id="CHEBI:15378"/>
        <dbReference type="ChEBI" id="CHEBI:17154"/>
        <dbReference type="ChEBI" id="CHEBI:57540"/>
        <dbReference type="ChEBI" id="CHEBI:57967"/>
        <dbReference type="EC" id="3.2.2.6"/>
    </reaction>
    <physiologicalReaction direction="left-to-right" evidence="10">
        <dbReference type="Rhea" id="RHEA:16302"/>
    </physiologicalReaction>
</comment>
<dbReference type="InterPro" id="IPR013761">
    <property type="entry name" value="SAM/pointed_sf"/>
</dbReference>
<gene>
    <name evidence="14" type="ORF">Fcan01_12493</name>
</gene>
<feature type="region of interest" description="Disordered" evidence="11">
    <location>
        <begin position="1068"/>
        <end position="1111"/>
    </location>
</feature>
<dbReference type="GO" id="GO:0035591">
    <property type="term" value="F:signaling adaptor activity"/>
    <property type="evidence" value="ECO:0007669"/>
    <property type="project" value="InterPro"/>
</dbReference>
<feature type="compositionally biased region" description="Polar residues" evidence="11">
    <location>
        <begin position="222"/>
        <end position="280"/>
    </location>
</feature>
<evidence type="ECO:0000256" key="9">
    <source>
        <dbReference type="ARBA" id="ARBA00023027"/>
    </source>
</evidence>
<comment type="subcellular location">
    <subcellularLocation>
        <location evidence="1">Cytoplasm</location>
    </subcellularLocation>
</comment>
<dbReference type="GO" id="GO:0045087">
    <property type="term" value="P:innate immune response"/>
    <property type="evidence" value="ECO:0007669"/>
    <property type="project" value="UniProtKB-KW"/>
</dbReference>
<dbReference type="CDD" id="cd24153">
    <property type="entry name" value="SARM1_N"/>
    <property type="match status" value="1"/>
</dbReference>
<keyword evidence="9" id="KW-0520">NAD</keyword>
<dbReference type="Pfam" id="PF07647">
    <property type="entry name" value="SAM_2"/>
    <property type="match status" value="2"/>
</dbReference>
<dbReference type="InterPro" id="IPR001660">
    <property type="entry name" value="SAM"/>
</dbReference>
<evidence type="ECO:0000256" key="3">
    <source>
        <dbReference type="ARBA" id="ARBA00011982"/>
    </source>
</evidence>
<evidence type="ECO:0000256" key="4">
    <source>
        <dbReference type="ARBA" id="ARBA00022490"/>
    </source>
</evidence>
<comment type="caution">
    <text evidence="14">The sequence shown here is derived from an EMBL/GenBank/DDBJ whole genome shotgun (WGS) entry which is preliminary data.</text>
</comment>
<dbReference type="GO" id="GO:0005737">
    <property type="term" value="C:cytoplasm"/>
    <property type="evidence" value="ECO:0007669"/>
    <property type="project" value="UniProtKB-SubCell"/>
</dbReference>
<feature type="compositionally biased region" description="Low complexity" evidence="11">
    <location>
        <begin position="103"/>
        <end position="114"/>
    </location>
</feature>
<feature type="domain" description="TIR" evidence="12">
    <location>
        <begin position="919"/>
        <end position="1062"/>
    </location>
</feature>
<dbReference type="Pfam" id="PF13676">
    <property type="entry name" value="TIR_2"/>
    <property type="match status" value="1"/>
</dbReference>
<evidence type="ECO:0000259" key="12">
    <source>
        <dbReference type="PROSITE" id="PS50104"/>
    </source>
</evidence>
<dbReference type="InterPro" id="IPR035897">
    <property type="entry name" value="Toll_tir_struct_dom_sf"/>
</dbReference>
<feature type="domain" description="SAM" evidence="13">
    <location>
        <begin position="773"/>
        <end position="837"/>
    </location>
</feature>
<keyword evidence="6" id="KW-0677">Repeat</keyword>
<proteinExistence type="inferred from homology"/>
<dbReference type="Proteomes" id="UP000198287">
    <property type="component" value="Unassembled WGS sequence"/>
</dbReference>
<dbReference type="FunFam" id="1.10.150.50:FF:000043">
    <property type="entry name" value="Sterile alpha and TIR motif-containing 1"/>
    <property type="match status" value="1"/>
</dbReference>
<dbReference type="PROSITE" id="PS50105">
    <property type="entry name" value="SAM_DOMAIN"/>
    <property type="match status" value="1"/>
</dbReference>
<dbReference type="InterPro" id="IPR011989">
    <property type="entry name" value="ARM-like"/>
</dbReference>
<dbReference type="SMART" id="SM00255">
    <property type="entry name" value="TIR"/>
    <property type="match status" value="1"/>
</dbReference>
<reference evidence="14 15" key="1">
    <citation type="submission" date="2015-12" db="EMBL/GenBank/DDBJ databases">
        <title>The genome of Folsomia candida.</title>
        <authorList>
            <person name="Faddeeva A."/>
            <person name="Derks M.F."/>
            <person name="Anvar Y."/>
            <person name="Smit S."/>
            <person name="Van Straalen N."/>
            <person name="Roelofs D."/>
        </authorList>
    </citation>
    <scope>NUCLEOTIDE SEQUENCE [LARGE SCALE GENOMIC DNA]</scope>
    <source>
        <strain evidence="14 15">VU population</strain>
        <tissue evidence="14">Whole body</tissue>
    </source>
</reference>
<keyword evidence="15" id="KW-1185">Reference proteome</keyword>
<feature type="compositionally biased region" description="Polar residues" evidence="11">
    <location>
        <begin position="1100"/>
        <end position="1111"/>
    </location>
</feature>
<dbReference type="PROSITE" id="PS50104">
    <property type="entry name" value="TIR"/>
    <property type="match status" value="1"/>
</dbReference>
<dbReference type="STRING" id="158441.A0A226E618"/>
<protein>
    <recommendedName>
        <fullName evidence="3">ADP-ribosyl cyclase/cyclic ADP-ribose hydrolase</fullName>
        <ecNumber evidence="3">3.2.2.6</ecNumber>
    </recommendedName>
</protein>
<dbReference type="Gene3D" id="3.40.50.10140">
    <property type="entry name" value="Toll/interleukin-1 receptor homology (TIR) domain"/>
    <property type="match status" value="1"/>
</dbReference>
<evidence type="ECO:0000256" key="5">
    <source>
        <dbReference type="ARBA" id="ARBA00022588"/>
    </source>
</evidence>
<feature type="compositionally biased region" description="Low complexity" evidence="11">
    <location>
        <begin position="1081"/>
        <end position="1099"/>
    </location>
</feature>
<comment type="similarity">
    <text evidence="2">Belongs to the SARM1 family.</text>
</comment>